<proteinExistence type="predicted"/>
<dbReference type="EMBL" id="JAOTJD010000003">
    <property type="protein sequence ID" value="MFD3262917.1"/>
    <property type="molecule type" value="Genomic_DNA"/>
</dbReference>
<accession>A0ABW6CRU6</accession>
<comment type="caution">
    <text evidence="1">The sequence shown here is derived from an EMBL/GenBank/DDBJ whole genome shotgun (WGS) entry which is preliminary data.</text>
</comment>
<dbReference type="RefSeq" id="WP_377367456.1">
    <property type="nucleotide sequence ID" value="NZ_JAOTJD010000003.1"/>
</dbReference>
<organism evidence="1 2">
    <name type="scientific">Phenylobacterium ferrooxidans</name>
    <dbReference type="NCBI Taxonomy" id="2982689"/>
    <lineage>
        <taxon>Bacteria</taxon>
        <taxon>Pseudomonadati</taxon>
        <taxon>Pseudomonadota</taxon>
        <taxon>Alphaproteobacteria</taxon>
        <taxon>Caulobacterales</taxon>
        <taxon>Caulobacteraceae</taxon>
        <taxon>Phenylobacterium</taxon>
    </lineage>
</organism>
<sequence>MIPQAAAAGPEALSTPNREQWLINVAVLMRPWFRSRGYEIPLRVRLGVGALSANQSTLGVCYPYTDRDGFRHITISPFIDEPVLVAAVVVHELIHAILPPEELHGPRFREAARALGFEGRLTQVVPGSELAAQLQVIVRQVGPYPHRAILAA</sequence>
<name>A0ABW6CRU6_9CAUL</name>
<reference evidence="1 2" key="1">
    <citation type="submission" date="2022-09" db="EMBL/GenBank/DDBJ databases">
        <title>New species of Phenylobacterium.</title>
        <authorList>
            <person name="Mieszkin S."/>
        </authorList>
    </citation>
    <scope>NUCLEOTIDE SEQUENCE [LARGE SCALE GENOMIC DNA]</scope>
    <source>
        <strain evidence="1 2">HK31-G</strain>
    </source>
</reference>
<evidence type="ECO:0000313" key="1">
    <source>
        <dbReference type="EMBL" id="MFD3262917.1"/>
    </source>
</evidence>
<keyword evidence="2" id="KW-1185">Reference proteome</keyword>
<evidence type="ECO:0000313" key="2">
    <source>
        <dbReference type="Proteomes" id="UP001598130"/>
    </source>
</evidence>
<protein>
    <submittedName>
        <fullName evidence="1">SprT-like domain-containing protein</fullName>
    </submittedName>
</protein>
<gene>
    <name evidence="1" type="ORF">OCL97_02935</name>
</gene>
<dbReference type="Proteomes" id="UP001598130">
    <property type="component" value="Unassembled WGS sequence"/>
</dbReference>